<evidence type="ECO:0000313" key="10">
    <source>
        <dbReference type="EMBL" id="RDH83168.1"/>
    </source>
</evidence>
<gene>
    <name evidence="10" type="ORF">DIZ80_12115</name>
</gene>
<keyword evidence="2" id="KW-0813">Transport</keyword>
<dbReference type="AlphaFoldDB" id="A0A370DE35"/>
<comment type="caution">
    <text evidence="10">The sequence shown here is derived from an EMBL/GenBank/DDBJ whole genome shotgun (WGS) entry which is preliminary data.</text>
</comment>
<dbReference type="InterPro" id="IPR007272">
    <property type="entry name" value="Sulf_transp_TsuA/YedE"/>
</dbReference>
<feature type="transmembrane region" description="Helical" evidence="9">
    <location>
        <begin position="109"/>
        <end position="128"/>
    </location>
</feature>
<dbReference type="Pfam" id="PF04143">
    <property type="entry name" value="Sulf_transp"/>
    <property type="match status" value="1"/>
</dbReference>
<comment type="subcellular location">
    <subcellularLocation>
        <location evidence="1">Cell inner membrane</location>
        <topology evidence="1">Multi-pass membrane protein</topology>
    </subcellularLocation>
</comment>
<keyword evidence="3" id="KW-1003">Cell membrane</keyword>
<protein>
    <submittedName>
        <fullName evidence="10">Uncharacterized protein</fullName>
    </submittedName>
</protein>
<dbReference type="Proteomes" id="UP000254266">
    <property type="component" value="Unassembled WGS sequence"/>
</dbReference>
<keyword evidence="7 9" id="KW-0472">Membrane</keyword>
<evidence type="ECO:0000256" key="8">
    <source>
        <dbReference type="ARBA" id="ARBA00035655"/>
    </source>
</evidence>
<dbReference type="EMBL" id="QFXC01000011">
    <property type="protein sequence ID" value="RDH83168.1"/>
    <property type="molecule type" value="Genomic_DNA"/>
</dbReference>
<sequence length="393" mass="42387">MLLIAFCIAFIMGAIVNKTNFCTMGAVSDWVNMGDKNRLRSWLFAITVALIGVLILEATGLISVDSTLPPYRSEGFAWLRFIVGGLIFGIGMTLASGCGNKTLIRIGGGNMKSIVVLTIAGMFAYLMSKTSFYEVLFYPWVLATTIDLSTYNISGQDLGSIVSAVTGKEVDISRNFIGAIFAAILIGVIFKSADFRKQHEHIFSGFIVGSAVLAAWYFTGSAIGDEWKETAEFMDDIPVGVATQSLTFINPMGETFFYVMSPGNTSLISFGMAALAGIITGSFVYAILSRSFRFEWFTSIADMLQHVIGAALMGTGGVLAMGCTIGQGITGVSTLSIGSMLALCSIVFGSALTMKIQYYRIIHEDEATFIKALSSSLVDLKLLPSKLRMLENY</sequence>
<keyword evidence="6 9" id="KW-1133">Transmembrane helix</keyword>
<feature type="transmembrane region" description="Helical" evidence="9">
    <location>
        <begin position="335"/>
        <end position="354"/>
    </location>
</feature>
<proteinExistence type="inferred from homology"/>
<evidence type="ECO:0000313" key="11">
    <source>
        <dbReference type="Proteomes" id="UP000254266"/>
    </source>
</evidence>
<keyword evidence="11" id="KW-1185">Reference proteome</keyword>
<feature type="transmembrane region" description="Helical" evidence="9">
    <location>
        <begin position="267"/>
        <end position="288"/>
    </location>
</feature>
<name>A0A370DE35_9GAMM</name>
<feature type="transmembrane region" description="Helical" evidence="9">
    <location>
        <begin position="173"/>
        <end position="190"/>
    </location>
</feature>
<evidence type="ECO:0000256" key="1">
    <source>
        <dbReference type="ARBA" id="ARBA00004429"/>
    </source>
</evidence>
<evidence type="ECO:0000256" key="3">
    <source>
        <dbReference type="ARBA" id="ARBA00022475"/>
    </source>
</evidence>
<keyword evidence="5 9" id="KW-0812">Transmembrane</keyword>
<feature type="transmembrane region" description="Helical" evidence="9">
    <location>
        <begin position="42"/>
        <end position="64"/>
    </location>
</feature>
<dbReference type="GO" id="GO:0005886">
    <property type="term" value="C:plasma membrane"/>
    <property type="evidence" value="ECO:0007669"/>
    <property type="project" value="UniProtKB-SubCell"/>
</dbReference>
<evidence type="ECO:0000256" key="7">
    <source>
        <dbReference type="ARBA" id="ARBA00023136"/>
    </source>
</evidence>
<feature type="transmembrane region" description="Helical" evidence="9">
    <location>
        <begin position="202"/>
        <end position="219"/>
    </location>
</feature>
<feature type="transmembrane region" description="Helical" evidence="9">
    <location>
        <begin position="308"/>
        <end position="329"/>
    </location>
</feature>
<evidence type="ECO:0000256" key="6">
    <source>
        <dbReference type="ARBA" id="ARBA00022989"/>
    </source>
</evidence>
<keyword evidence="4" id="KW-0997">Cell inner membrane</keyword>
<reference evidence="10 11" key="1">
    <citation type="journal article" date="2018" name="ISME J.">
        <title>Endosymbiont genomes yield clues of tubeworm success.</title>
        <authorList>
            <person name="Li Y."/>
            <person name="Liles M.R."/>
            <person name="Halanych K.M."/>
        </authorList>
    </citation>
    <scope>NUCLEOTIDE SEQUENCE [LARGE SCALE GENOMIC DNA]</scope>
    <source>
        <strain evidence="10">A1464</strain>
    </source>
</reference>
<feature type="transmembrane region" description="Helical" evidence="9">
    <location>
        <begin position="76"/>
        <end position="97"/>
    </location>
</feature>
<evidence type="ECO:0000256" key="5">
    <source>
        <dbReference type="ARBA" id="ARBA00022692"/>
    </source>
</evidence>
<evidence type="ECO:0000256" key="4">
    <source>
        <dbReference type="ARBA" id="ARBA00022519"/>
    </source>
</evidence>
<dbReference type="PANTHER" id="PTHR30574">
    <property type="entry name" value="INNER MEMBRANE PROTEIN YEDE"/>
    <property type="match status" value="1"/>
</dbReference>
<dbReference type="PANTHER" id="PTHR30574:SF1">
    <property type="entry name" value="SULPHUR TRANSPORT DOMAIN-CONTAINING PROTEIN"/>
    <property type="match status" value="1"/>
</dbReference>
<accession>A0A370DE35</accession>
<evidence type="ECO:0000256" key="9">
    <source>
        <dbReference type="SAM" id="Phobius"/>
    </source>
</evidence>
<comment type="similarity">
    <text evidence="8">Belongs to the TsuA/YedE (TC 9.B.102) family.</text>
</comment>
<organism evidence="10 11">
    <name type="scientific">endosymbiont of Galathealinum brachiosum</name>
    <dbReference type="NCBI Taxonomy" id="2200906"/>
    <lineage>
        <taxon>Bacteria</taxon>
        <taxon>Pseudomonadati</taxon>
        <taxon>Pseudomonadota</taxon>
        <taxon>Gammaproteobacteria</taxon>
        <taxon>sulfur-oxidizing symbionts</taxon>
    </lineage>
</organism>
<evidence type="ECO:0000256" key="2">
    <source>
        <dbReference type="ARBA" id="ARBA00022448"/>
    </source>
</evidence>